<name>A0A6V7RMQ5_9BACL</name>
<evidence type="ECO:0000256" key="5">
    <source>
        <dbReference type="SAM" id="Phobius"/>
    </source>
</evidence>
<feature type="transmembrane region" description="Helical" evidence="5">
    <location>
        <begin position="90"/>
        <end position="118"/>
    </location>
</feature>
<dbReference type="GO" id="GO:0005886">
    <property type="term" value="C:plasma membrane"/>
    <property type="evidence" value="ECO:0007669"/>
    <property type="project" value="TreeGrafter"/>
</dbReference>
<dbReference type="InterPro" id="IPR001046">
    <property type="entry name" value="NRAMP_fam"/>
</dbReference>
<dbReference type="PANTHER" id="PTHR11706">
    <property type="entry name" value="SOLUTE CARRIER PROTEIN FAMILY 11 MEMBER"/>
    <property type="match status" value="1"/>
</dbReference>
<dbReference type="PANTHER" id="PTHR11706:SF2">
    <property type="entry name" value="TRANSPORTER PROTEIN"/>
    <property type="match status" value="1"/>
</dbReference>
<dbReference type="Proteomes" id="UP000521032">
    <property type="component" value="Unassembled WGS sequence"/>
</dbReference>
<protein>
    <submittedName>
        <fullName evidence="6">Manganese transport protein MntH</fullName>
    </submittedName>
</protein>
<evidence type="ECO:0000256" key="4">
    <source>
        <dbReference type="ARBA" id="ARBA00023136"/>
    </source>
</evidence>
<feature type="transmembrane region" description="Helical" evidence="5">
    <location>
        <begin position="280"/>
        <end position="304"/>
    </location>
</feature>
<dbReference type="GO" id="GO:0005384">
    <property type="term" value="F:manganese ion transmembrane transporter activity"/>
    <property type="evidence" value="ECO:0007669"/>
    <property type="project" value="TreeGrafter"/>
</dbReference>
<proteinExistence type="predicted"/>
<dbReference type="AlphaFoldDB" id="A0A6V7RMQ5"/>
<feature type="transmembrane region" description="Helical" evidence="5">
    <location>
        <begin position="236"/>
        <end position="260"/>
    </location>
</feature>
<sequence>MFKEFNLLDNQQKRKLIGAIFIMMTASITPAFLLTTADLTNELKTTFAFVILVTLIIELGFQLNLWRVVSVSGKPIHQLINTIVPKLGNVISFFVILGGLAFNIIAIIGMGVGFNLAFGLDLKIGATIGVFLAILIFAFKAGRDNLDLIAPILGIVILLITAFTYLFVFNKVPYDEVFVRTIMPQNIERTIVPIAMVLAGTIGGYISLSGAHRLIDGKITGMKYRHVVTRASNLSVVLTSLVRVFIFLIVIGLLASNTILFSDSVLENAFVEIYGDYGNVALGVLFIIAAVTSISATTYTAGTMIQSYNIALKKHLNIVLVMYIVTAWLIYLMVEEPTTLVLFSFALNGILIPVILGGMLHATRRKDIVGAYKHPLWMSIFGVIALIFTFIAAFYMIYELRILF</sequence>
<feature type="transmembrane region" description="Helical" evidence="5">
    <location>
        <begin position="340"/>
        <end position="363"/>
    </location>
</feature>
<dbReference type="GO" id="GO:0034755">
    <property type="term" value="P:iron ion transmembrane transport"/>
    <property type="evidence" value="ECO:0007669"/>
    <property type="project" value="TreeGrafter"/>
</dbReference>
<dbReference type="GO" id="GO:0015086">
    <property type="term" value="F:cadmium ion transmembrane transporter activity"/>
    <property type="evidence" value="ECO:0007669"/>
    <property type="project" value="TreeGrafter"/>
</dbReference>
<accession>A0A6V7RMQ5</accession>
<feature type="transmembrane region" description="Helical" evidence="5">
    <location>
        <begin position="47"/>
        <end position="69"/>
    </location>
</feature>
<dbReference type="RefSeq" id="WP_186088468.1">
    <property type="nucleotide sequence ID" value="NZ_BMDB01000004.1"/>
</dbReference>
<dbReference type="EMBL" id="CAJEWE010000011">
    <property type="protein sequence ID" value="CAD2079580.1"/>
    <property type="molecule type" value="Genomic_DNA"/>
</dbReference>
<evidence type="ECO:0000256" key="1">
    <source>
        <dbReference type="ARBA" id="ARBA00004141"/>
    </source>
</evidence>
<feature type="transmembrane region" description="Helical" evidence="5">
    <location>
        <begin position="148"/>
        <end position="170"/>
    </location>
</feature>
<keyword evidence="2 5" id="KW-0812">Transmembrane</keyword>
<organism evidence="6 7">
    <name type="scientific">Phocicoccus schoeneichii</name>
    <dbReference type="NCBI Taxonomy" id="1812261"/>
    <lineage>
        <taxon>Bacteria</taxon>
        <taxon>Bacillati</taxon>
        <taxon>Bacillota</taxon>
        <taxon>Bacilli</taxon>
        <taxon>Bacillales</taxon>
        <taxon>Salinicoccaceae</taxon>
        <taxon>Phocicoccus</taxon>
    </lineage>
</organism>
<feature type="transmembrane region" description="Helical" evidence="5">
    <location>
        <begin position="16"/>
        <end position="35"/>
    </location>
</feature>
<comment type="subcellular location">
    <subcellularLocation>
        <location evidence="1">Membrane</location>
        <topology evidence="1">Multi-pass membrane protein</topology>
    </subcellularLocation>
</comment>
<feature type="transmembrane region" description="Helical" evidence="5">
    <location>
        <begin position="316"/>
        <end position="334"/>
    </location>
</feature>
<comment type="caution">
    <text evidence="6">The sequence shown here is derived from an EMBL/GenBank/DDBJ whole genome shotgun (WGS) entry which is preliminary data.</text>
</comment>
<evidence type="ECO:0000256" key="2">
    <source>
        <dbReference type="ARBA" id="ARBA00022692"/>
    </source>
</evidence>
<feature type="transmembrane region" description="Helical" evidence="5">
    <location>
        <begin position="375"/>
        <end position="398"/>
    </location>
</feature>
<evidence type="ECO:0000313" key="7">
    <source>
        <dbReference type="Proteomes" id="UP000521032"/>
    </source>
</evidence>
<dbReference type="Pfam" id="PF01566">
    <property type="entry name" value="Nramp"/>
    <property type="match status" value="1"/>
</dbReference>
<gene>
    <name evidence="6" type="ORF">JEOSCH030_01664</name>
</gene>
<evidence type="ECO:0000313" key="6">
    <source>
        <dbReference type="EMBL" id="CAD2079580.1"/>
    </source>
</evidence>
<reference evidence="6 7" key="1">
    <citation type="submission" date="2020-07" db="EMBL/GenBank/DDBJ databases">
        <authorList>
            <person name="Criscuolo A."/>
        </authorList>
    </citation>
    <scope>NUCLEOTIDE SEQUENCE [LARGE SCALE GENOMIC DNA]</scope>
    <source>
        <strain evidence="7">CIP 111030</strain>
    </source>
</reference>
<evidence type="ECO:0000256" key="3">
    <source>
        <dbReference type="ARBA" id="ARBA00022989"/>
    </source>
</evidence>
<keyword evidence="7" id="KW-1185">Reference proteome</keyword>
<keyword evidence="4 5" id="KW-0472">Membrane</keyword>
<keyword evidence="3 5" id="KW-1133">Transmembrane helix</keyword>
<feature type="transmembrane region" description="Helical" evidence="5">
    <location>
        <begin position="190"/>
        <end position="215"/>
    </location>
</feature>
<feature type="transmembrane region" description="Helical" evidence="5">
    <location>
        <begin position="124"/>
        <end position="141"/>
    </location>
</feature>